<dbReference type="InterPro" id="IPR000023">
    <property type="entry name" value="Phosphofructokinase_dom"/>
</dbReference>
<comment type="cofactor">
    <cofactor evidence="1 9">
        <name>Mg(2+)</name>
        <dbReference type="ChEBI" id="CHEBI:18420"/>
    </cofactor>
</comment>
<feature type="site" description="Important for substrate specificity; cannot use PPi as phosphoryl donor" evidence="9">
    <location>
        <position position="118"/>
    </location>
</feature>
<feature type="binding site" description="in other chain" evidence="9">
    <location>
        <begin position="286"/>
        <end position="289"/>
    </location>
    <ligand>
        <name>substrate</name>
        <note>ligand shared between dimeric partners</note>
    </ligand>
</feature>
<feature type="binding site" evidence="9">
    <location>
        <begin position="76"/>
        <end position="77"/>
    </location>
    <ligand>
        <name>ATP</name>
        <dbReference type="ChEBI" id="CHEBI:30616"/>
    </ligand>
</feature>
<organism evidence="11 12">
    <name type="scientific">Verrucomicrobia subdivision 6 bacterium BACL9 MAG-120924-bin69</name>
    <dbReference type="NCBI Taxonomy" id="1655635"/>
    <lineage>
        <taxon>Bacteria</taxon>
        <taxon>Pseudomonadati</taxon>
        <taxon>Verrucomicrobiota</taxon>
        <taxon>Verrucomicrobiia</taxon>
        <taxon>Verrucomicrobiales</taxon>
        <taxon>Verrucomicrobia subdivision 6</taxon>
    </lineage>
</organism>
<dbReference type="GO" id="GO:0048029">
    <property type="term" value="F:monosaccharide binding"/>
    <property type="evidence" value="ECO:0007669"/>
    <property type="project" value="TreeGrafter"/>
</dbReference>
<dbReference type="Pfam" id="PF00365">
    <property type="entry name" value="PFK"/>
    <property type="match status" value="1"/>
</dbReference>
<comment type="caution">
    <text evidence="11">The sequence shown here is derived from an EMBL/GenBank/DDBJ whole genome shotgun (WGS) entry which is preliminary data.</text>
</comment>
<keyword evidence="3 9" id="KW-0963">Cytoplasm</keyword>
<evidence type="ECO:0000256" key="4">
    <source>
        <dbReference type="ARBA" id="ARBA00022679"/>
    </source>
</evidence>
<evidence type="ECO:0000256" key="7">
    <source>
        <dbReference type="ARBA" id="ARBA00022842"/>
    </source>
</evidence>
<feature type="binding site" description="in other chain" evidence="9">
    <location>
        <position position="236"/>
    </location>
    <ligand>
        <name>substrate</name>
        <note>ligand shared between dimeric partners</note>
    </ligand>
</feature>
<comment type="pathway">
    <text evidence="2 9">Carbohydrate degradation; glycolysis; D-glyceraldehyde 3-phosphate and glycerone phosphate from D-glucose: step 3/4.</text>
</comment>
<feature type="binding site" description="in other chain" evidence="9">
    <location>
        <begin position="139"/>
        <end position="141"/>
    </location>
    <ligand>
        <name>substrate</name>
        <note>ligand shared between dimeric partners</note>
    </ligand>
</feature>
<accession>A0A0R2X9K2</accession>
<dbReference type="GO" id="GO:0030388">
    <property type="term" value="P:fructose 1,6-bisphosphate metabolic process"/>
    <property type="evidence" value="ECO:0007669"/>
    <property type="project" value="TreeGrafter"/>
</dbReference>
<keyword evidence="5 9" id="KW-0479">Metal-binding</keyword>
<keyword evidence="8 9" id="KW-0324">Glycolysis</keyword>
<dbReference type="Gene3D" id="3.40.50.450">
    <property type="match status" value="1"/>
</dbReference>
<dbReference type="PIRSF" id="PIRSF000532">
    <property type="entry name" value="ATP_PFK_prok"/>
    <property type="match status" value="1"/>
</dbReference>
<dbReference type="PANTHER" id="PTHR13697:SF52">
    <property type="entry name" value="ATP-DEPENDENT 6-PHOSPHOFRUCTOKINASE 3"/>
    <property type="match status" value="1"/>
</dbReference>
<dbReference type="PROSITE" id="PS00433">
    <property type="entry name" value="PHOSPHOFRUCTOKINASE"/>
    <property type="match status" value="1"/>
</dbReference>
<dbReference type="GO" id="GO:0061621">
    <property type="term" value="P:canonical glycolysis"/>
    <property type="evidence" value="ECO:0007669"/>
    <property type="project" value="TreeGrafter"/>
</dbReference>
<dbReference type="InterPro" id="IPR035966">
    <property type="entry name" value="PKF_sf"/>
</dbReference>
<comment type="similarity">
    <text evidence="9">Belongs to the phosphofructokinase type A (PFKA) family. Mixed-substrate PFK group III subfamily.</text>
</comment>
<dbReference type="Proteomes" id="UP000051220">
    <property type="component" value="Unassembled WGS sequence"/>
</dbReference>
<dbReference type="PRINTS" id="PR00476">
    <property type="entry name" value="PHFRCTKINASE"/>
</dbReference>
<dbReference type="GO" id="GO:0005524">
    <property type="term" value="F:ATP binding"/>
    <property type="evidence" value="ECO:0007669"/>
    <property type="project" value="UniProtKB-KW"/>
</dbReference>
<dbReference type="GO" id="GO:0016208">
    <property type="term" value="F:AMP binding"/>
    <property type="evidence" value="ECO:0007669"/>
    <property type="project" value="TreeGrafter"/>
</dbReference>
<proteinExistence type="inferred from homology"/>
<dbReference type="Gene3D" id="3.40.50.460">
    <property type="entry name" value="Phosphofructokinase domain"/>
    <property type="match status" value="1"/>
</dbReference>
<evidence type="ECO:0000256" key="6">
    <source>
        <dbReference type="ARBA" id="ARBA00022777"/>
    </source>
</evidence>
<gene>
    <name evidence="9" type="primary">pfkA</name>
    <name evidence="11" type="ORF">ABS33_06170</name>
</gene>
<sequence length="362" mass="38223">MSAKRIGVLTSGGDCPGLNAVLHGVVSAATTRGYEVLGFLDGYEGLLNPVRYQRLDPVSVSHISHLGGTILGTTNRGRFVAKVGAGKKSEIDPKILKQARENCQGLNIHALICIGGDGSLSTSLQLQKVGVHVVGVPKTIDNDILATASTFGFDSAVTCVVDGLDRLHTTARSHKRIMVVETMGRHAGWIALHGGLAGGADAILIPEIPFSYSKVAAFAKERVSSGISSTMIVVAEGAIPAQGQLSTIHSGLRGKGEVRLGGMGEQVAREMEKRTGQETRHVVLGHLQRGGNPTALDRILGTRFGIGAVELVVKNKFGFMVSYQNYEIGGVPISEAVARIRTVPPKGQFVHHAREIGICFGD</sequence>
<dbReference type="GO" id="GO:0005945">
    <property type="term" value="C:6-phosphofructokinase complex"/>
    <property type="evidence" value="ECO:0007669"/>
    <property type="project" value="TreeGrafter"/>
</dbReference>
<comment type="caution">
    <text evidence="9">Lacks conserved residue(s) required for the propagation of feature annotation.</text>
</comment>
<comment type="subcellular location">
    <subcellularLocation>
        <location evidence="9">Cytoplasm</location>
    </subcellularLocation>
</comment>
<dbReference type="GO" id="GO:0047334">
    <property type="term" value="F:diphosphate-fructose-6-phosphate 1-phosphotransferase activity"/>
    <property type="evidence" value="ECO:0007669"/>
    <property type="project" value="InterPro"/>
</dbReference>
<dbReference type="PANTHER" id="PTHR13697">
    <property type="entry name" value="PHOSPHOFRUCTOKINASE"/>
    <property type="match status" value="1"/>
</dbReference>
<comment type="function">
    <text evidence="9">Catalyzes the phosphorylation of D-fructose 6-phosphate to fructose 1,6-bisphosphate by ATP, the first committing step of glycolysis.</text>
</comment>
<keyword evidence="6 9" id="KW-0418">Kinase</keyword>
<comment type="catalytic activity">
    <reaction evidence="9">
        <text>beta-D-fructose 6-phosphate + ATP = beta-D-fructose 1,6-bisphosphate + ADP + H(+)</text>
        <dbReference type="Rhea" id="RHEA:16109"/>
        <dbReference type="ChEBI" id="CHEBI:15378"/>
        <dbReference type="ChEBI" id="CHEBI:30616"/>
        <dbReference type="ChEBI" id="CHEBI:32966"/>
        <dbReference type="ChEBI" id="CHEBI:57634"/>
        <dbReference type="ChEBI" id="CHEBI:456216"/>
        <dbReference type="EC" id="2.7.1.11"/>
    </reaction>
</comment>
<feature type="domain" description="Phosphofructokinase" evidence="10">
    <location>
        <begin position="5"/>
        <end position="312"/>
    </location>
</feature>
<dbReference type="InterPro" id="IPR015912">
    <property type="entry name" value="Phosphofructokinase_CS"/>
</dbReference>
<keyword evidence="9" id="KW-0547">Nucleotide-binding</keyword>
<feature type="binding site" evidence="9">
    <location>
        <position position="280"/>
    </location>
    <ligand>
        <name>substrate</name>
        <note>ligand shared between dimeric partners</note>
    </ligand>
</feature>
<keyword evidence="4 9" id="KW-0808">Transferase</keyword>
<feature type="binding site" evidence="9">
    <location>
        <position position="176"/>
    </location>
    <ligand>
        <name>substrate</name>
        <note>ligand shared between dimeric partners</note>
    </ligand>
</feature>
<feature type="binding site" evidence="9">
    <location>
        <begin position="116"/>
        <end position="119"/>
    </location>
    <ligand>
        <name>ATP</name>
        <dbReference type="ChEBI" id="CHEBI:30616"/>
    </ligand>
</feature>
<feature type="binding site" description="in other chain" evidence="9">
    <location>
        <begin position="183"/>
        <end position="185"/>
    </location>
    <ligand>
        <name>substrate</name>
        <note>ligand shared between dimeric partners</note>
    </ligand>
</feature>
<dbReference type="AlphaFoldDB" id="A0A0R2X9K2"/>
<keyword evidence="9" id="KW-0067">ATP-binding</keyword>
<dbReference type="GO" id="GO:0042802">
    <property type="term" value="F:identical protein binding"/>
    <property type="evidence" value="ECO:0007669"/>
    <property type="project" value="TreeGrafter"/>
</dbReference>
<evidence type="ECO:0000256" key="2">
    <source>
        <dbReference type="ARBA" id="ARBA00004679"/>
    </source>
</evidence>
<dbReference type="GO" id="GO:0006002">
    <property type="term" value="P:fructose 6-phosphate metabolic process"/>
    <property type="evidence" value="ECO:0007669"/>
    <property type="project" value="InterPro"/>
</dbReference>
<keyword evidence="7 9" id="KW-0460">Magnesium</keyword>
<reference evidence="11 12" key="1">
    <citation type="submission" date="2015-10" db="EMBL/GenBank/DDBJ databases">
        <title>Metagenome-Assembled Genomes uncover a global brackish microbiome.</title>
        <authorList>
            <person name="Hugerth L.W."/>
            <person name="Larsson J."/>
            <person name="Alneberg J."/>
            <person name="Lindh M.V."/>
            <person name="Legrand C."/>
            <person name="Pinhassi J."/>
            <person name="Andersson A.F."/>
        </authorList>
    </citation>
    <scope>NUCLEOTIDE SEQUENCE [LARGE SCALE GENOMIC DNA]</scope>
    <source>
        <strain evidence="11">BACL9 MAG-120924-bin69</strain>
    </source>
</reference>
<evidence type="ECO:0000259" key="10">
    <source>
        <dbReference type="Pfam" id="PF00365"/>
    </source>
</evidence>
<protein>
    <recommendedName>
        <fullName evidence="9">ATP-dependent 6-phosphofructokinase</fullName>
        <shortName evidence="9">ATP-PFK</shortName>
        <shortName evidence="9">Phosphofructokinase</shortName>
        <ecNumber evidence="9">2.7.1.11</ecNumber>
    </recommendedName>
    <alternativeName>
        <fullName evidence="9">Phosphohexokinase</fullName>
    </alternativeName>
</protein>
<dbReference type="GO" id="GO:0046872">
    <property type="term" value="F:metal ion binding"/>
    <property type="evidence" value="ECO:0007669"/>
    <property type="project" value="UniProtKB-KW"/>
</dbReference>
<dbReference type="EMBL" id="LIDN01000226">
    <property type="protein sequence ID" value="KRP32621.1"/>
    <property type="molecule type" value="Genomic_DNA"/>
</dbReference>
<dbReference type="EC" id="2.7.1.11" evidence="9"/>
<evidence type="ECO:0000313" key="11">
    <source>
        <dbReference type="EMBL" id="KRP32621.1"/>
    </source>
</evidence>
<dbReference type="HAMAP" id="MF_01976">
    <property type="entry name" value="Phosphofructokinase_III"/>
    <property type="match status" value="1"/>
</dbReference>
<feature type="binding site" evidence="9">
    <location>
        <position position="117"/>
    </location>
    <ligand>
        <name>Mg(2+)</name>
        <dbReference type="ChEBI" id="CHEBI:18420"/>
        <note>catalytic</note>
    </ligand>
</feature>
<dbReference type="GO" id="GO:0070095">
    <property type="term" value="F:fructose-6-phosphate binding"/>
    <property type="evidence" value="ECO:0007669"/>
    <property type="project" value="TreeGrafter"/>
</dbReference>
<feature type="active site" description="Proton acceptor" evidence="9">
    <location>
        <position position="141"/>
    </location>
</feature>
<dbReference type="InterPro" id="IPR012003">
    <property type="entry name" value="ATP_PFK_prok-type"/>
</dbReference>
<feature type="binding site" evidence="9">
    <location>
        <position position="13"/>
    </location>
    <ligand>
        <name>ATP</name>
        <dbReference type="ChEBI" id="CHEBI:30616"/>
    </ligand>
</feature>
<name>A0A0R2X9K2_9BACT</name>
<evidence type="ECO:0000256" key="5">
    <source>
        <dbReference type="ARBA" id="ARBA00022723"/>
    </source>
</evidence>
<dbReference type="NCBIfam" id="NF002872">
    <property type="entry name" value="PRK03202.1"/>
    <property type="match status" value="1"/>
</dbReference>
<dbReference type="SUPFAM" id="SSF53784">
    <property type="entry name" value="Phosphofructokinase"/>
    <property type="match status" value="1"/>
</dbReference>
<dbReference type="GO" id="GO:0003872">
    <property type="term" value="F:6-phosphofructokinase activity"/>
    <property type="evidence" value="ECO:0007669"/>
    <property type="project" value="UniProtKB-UniRule"/>
</dbReference>
<evidence type="ECO:0000256" key="1">
    <source>
        <dbReference type="ARBA" id="ARBA00001946"/>
    </source>
</evidence>
<evidence type="ECO:0000313" key="12">
    <source>
        <dbReference type="Proteomes" id="UP000051220"/>
    </source>
</evidence>
<dbReference type="InterPro" id="IPR022953">
    <property type="entry name" value="ATP_PFK"/>
</dbReference>
<dbReference type="UniPathway" id="UPA00109">
    <property type="reaction ID" value="UER00182"/>
</dbReference>
<evidence type="ECO:0000256" key="8">
    <source>
        <dbReference type="ARBA" id="ARBA00023152"/>
    </source>
</evidence>
<dbReference type="InterPro" id="IPR012829">
    <property type="entry name" value="Phosphofructokinase_III"/>
</dbReference>
<evidence type="ECO:0000256" key="9">
    <source>
        <dbReference type="HAMAP-Rule" id="MF_01976"/>
    </source>
</evidence>
<evidence type="ECO:0000256" key="3">
    <source>
        <dbReference type="ARBA" id="ARBA00022490"/>
    </source>
</evidence>
<comment type="subunit">
    <text evidence="9">Homodimer or homotetramer.</text>
</comment>